<evidence type="ECO:0000256" key="1">
    <source>
        <dbReference type="SAM" id="Phobius"/>
    </source>
</evidence>
<keyword evidence="1" id="KW-0812">Transmembrane</keyword>
<organism evidence="2 3">
    <name type="scientific">Bowmanella yangjiangensis</name>
    <dbReference type="NCBI Taxonomy" id="2811230"/>
    <lineage>
        <taxon>Bacteria</taxon>
        <taxon>Pseudomonadati</taxon>
        <taxon>Pseudomonadota</taxon>
        <taxon>Gammaproteobacteria</taxon>
        <taxon>Alteromonadales</taxon>
        <taxon>Alteromonadaceae</taxon>
        <taxon>Bowmanella</taxon>
    </lineage>
</organism>
<feature type="transmembrane region" description="Helical" evidence="1">
    <location>
        <begin position="12"/>
        <end position="31"/>
    </location>
</feature>
<name>A0ABS3CVZ3_9ALTE</name>
<gene>
    <name evidence="2" type="ORF">J0A65_15570</name>
</gene>
<keyword evidence="1" id="KW-0472">Membrane</keyword>
<keyword evidence="1" id="KW-1133">Transmembrane helix</keyword>
<evidence type="ECO:0000313" key="2">
    <source>
        <dbReference type="EMBL" id="MBN7821292.1"/>
    </source>
</evidence>
<keyword evidence="3" id="KW-1185">Reference proteome</keyword>
<comment type="caution">
    <text evidence="2">The sequence shown here is derived from an EMBL/GenBank/DDBJ whole genome shotgun (WGS) entry which is preliminary data.</text>
</comment>
<protein>
    <submittedName>
        <fullName evidence="2">Uncharacterized protein</fullName>
    </submittedName>
</protein>
<reference evidence="2 3" key="1">
    <citation type="submission" date="2021-03" db="EMBL/GenBank/DDBJ databases">
        <title>novel species isolated from a fishpond in China.</title>
        <authorList>
            <person name="Lu H."/>
            <person name="Cai Z."/>
        </authorList>
    </citation>
    <scope>NUCLEOTIDE SEQUENCE [LARGE SCALE GENOMIC DNA]</scope>
    <source>
        <strain evidence="2 3">Y57</strain>
    </source>
</reference>
<sequence length="216" mass="23616">MELKLDGKGLGITIPILLTIIGGAFYLGLSINSARVDHLKDIVKEYERSTQLDAPNLVSSINQSAKALKLSSSERKAFDVARERVDEYASRVGTCEAKLENSNSKVIELTEGLANSKSICESNIQILKNELNSFLAESSILTAKGATAVELIPNQVMLGVQSLYDGRAVVSINGETVFIDLGGKYRISSSNNNCNMWLTRIDRVEKEADFKLACIR</sequence>
<dbReference type="EMBL" id="JAFKCS010000017">
    <property type="protein sequence ID" value="MBN7821292.1"/>
    <property type="molecule type" value="Genomic_DNA"/>
</dbReference>
<dbReference type="Proteomes" id="UP000663992">
    <property type="component" value="Unassembled WGS sequence"/>
</dbReference>
<evidence type="ECO:0000313" key="3">
    <source>
        <dbReference type="Proteomes" id="UP000663992"/>
    </source>
</evidence>
<accession>A0ABS3CVZ3</accession>
<proteinExistence type="predicted"/>
<dbReference type="RefSeq" id="WP_206595248.1">
    <property type="nucleotide sequence ID" value="NZ_JAFKCS010000017.1"/>
</dbReference>